<dbReference type="OrthoDB" id="19261at2759"/>
<feature type="domain" description="DUF2427" evidence="2">
    <location>
        <begin position="9"/>
        <end position="98"/>
    </location>
</feature>
<sequence length="183" mass="20377">MGVVRRPGGKKTLLYAHGVIMTLVFLVGFPVGAMLMPLLGRWLVHAGWQVFFFVFMWAGFGVGYVLSQRLDLFFTQAHTRLGTILCVLMCVQPVLGWLHHRHFAQHRRRGPVSHAHIWYGRALILLGVINGGLGVQLAHNERAFVVAYCVVAAVFAVLYLGSLWVGRSRGSSGRGQDGRVERK</sequence>
<evidence type="ECO:0000313" key="3">
    <source>
        <dbReference type="EMBL" id="KAG5912589.1"/>
    </source>
</evidence>
<evidence type="ECO:0000256" key="1">
    <source>
        <dbReference type="SAM" id="Phobius"/>
    </source>
</evidence>
<keyword evidence="4" id="KW-1185">Reference proteome</keyword>
<dbReference type="PANTHER" id="PTHR47797:SF4">
    <property type="entry name" value="DOMON DOMAIN-CONTAINING PROTEIN"/>
    <property type="match status" value="1"/>
</dbReference>
<feature type="transmembrane region" description="Helical" evidence="1">
    <location>
        <begin position="118"/>
        <end position="139"/>
    </location>
</feature>
<dbReference type="EMBL" id="SRPY01001737">
    <property type="protein sequence ID" value="KAG5912589.1"/>
    <property type="molecule type" value="Genomic_DNA"/>
</dbReference>
<feature type="transmembrane region" description="Helical" evidence="1">
    <location>
        <begin position="12"/>
        <end position="35"/>
    </location>
</feature>
<keyword evidence="1" id="KW-0472">Membrane</keyword>
<gene>
    <name evidence="3" type="ORF">E4U42_002127</name>
</gene>
<feature type="transmembrane region" description="Helical" evidence="1">
    <location>
        <begin position="145"/>
        <end position="165"/>
    </location>
</feature>
<dbReference type="Pfam" id="PF10348">
    <property type="entry name" value="DUF2427"/>
    <property type="match status" value="1"/>
</dbReference>
<dbReference type="CDD" id="cd08760">
    <property type="entry name" value="Cyt_b561_FRRS1_like"/>
    <property type="match status" value="1"/>
</dbReference>
<proteinExistence type="predicted"/>
<dbReference type="PANTHER" id="PTHR47797">
    <property type="entry name" value="DEHYDROGENASE, PUTATIVE (AFU_ORTHOLOGUE AFUA_8G05805)-RELATED"/>
    <property type="match status" value="1"/>
</dbReference>
<organism evidence="3 4">
    <name type="scientific">Claviceps africana</name>
    <dbReference type="NCBI Taxonomy" id="83212"/>
    <lineage>
        <taxon>Eukaryota</taxon>
        <taxon>Fungi</taxon>
        <taxon>Dikarya</taxon>
        <taxon>Ascomycota</taxon>
        <taxon>Pezizomycotina</taxon>
        <taxon>Sordariomycetes</taxon>
        <taxon>Hypocreomycetidae</taxon>
        <taxon>Hypocreales</taxon>
        <taxon>Clavicipitaceae</taxon>
        <taxon>Claviceps</taxon>
    </lineage>
</organism>
<keyword evidence="1" id="KW-1133">Transmembrane helix</keyword>
<keyword evidence="1" id="KW-0812">Transmembrane</keyword>
<name>A0A8K0NF07_9HYPO</name>
<feature type="transmembrane region" description="Helical" evidence="1">
    <location>
        <begin position="42"/>
        <end position="66"/>
    </location>
</feature>
<dbReference type="Gene3D" id="1.20.120.1770">
    <property type="match status" value="1"/>
</dbReference>
<protein>
    <recommendedName>
        <fullName evidence="2">DUF2427 domain-containing protein</fullName>
    </recommendedName>
</protein>
<reference evidence="3" key="1">
    <citation type="journal article" date="2020" name="bioRxiv">
        <title>Whole genome comparisons of ergot fungi reveals the divergence and evolution of species within the genus Claviceps are the result of varying mechanisms driving genome evolution and host range expansion.</title>
        <authorList>
            <person name="Wyka S.A."/>
            <person name="Mondo S.J."/>
            <person name="Liu M."/>
            <person name="Dettman J."/>
            <person name="Nalam V."/>
            <person name="Broders K.D."/>
        </authorList>
    </citation>
    <scope>NUCLEOTIDE SEQUENCE</scope>
    <source>
        <strain evidence="3">CCC 489</strain>
    </source>
</reference>
<comment type="caution">
    <text evidence="3">The sequence shown here is derived from an EMBL/GenBank/DDBJ whole genome shotgun (WGS) entry which is preliminary data.</text>
</comment>
<accession>A0A8K0NF07</accession>
<evidence type="ECO:0000313" key="4">
    <source>
        <dbReference type="Proteomes" id="UP000811619"/>
    </source>
</evidence>
<dbReference type="AlphaFoldDB" id="A0A8K0NF07"/>
<evidence type="ECO:0000259" key="2">
    <source>
        <dbReference type="Pfam" id="PF10348"/>
    </source>
</evidence>
<dbReference type="Proteomes" id="UP000811619">
    <property type="component" value="Unassembled WGS sequence"/>
</dbReference>
<dbReference type="InterPro" id="IPR018825">
    <property type="entry name" value="DUF2427"/>
</dbReference>